<evidence type="ECO:0000259" key="2">
    <source>
        <dbReference type="PROSITE" id="PS50011"/>
    </source>
</evidence>
<dbReference type="OrthoDB" id="9992527at2759"/>
<dbReference type="HOGENOM" id="CLU_005931_0_0_1"/>
<dbReference type="Gene3D" id="3.40.50.410">
    <property type="entry name" value="von Willebrand factor, type A domain"/>
    <property type="match status" value="1"/>
</dbReference>
<dbReference type="Gene3D" id="1.10.510.10">
    <property type="entry name" value="Transferase(Phosphotransferase) domain 1"/>
    <property type="match status" value="1"/>
</dbReference>
<dbReference type="Proteomes" id="UP000053259">
    <property type="component" value="Unassembled WGS sequence"/>
</dbReference>
<gene>
    <name evidence="4" type="ORF">PV09_05972</name>
</gene>
<feature type="domain" description="VWFA" evidence="3">
    <location>
        <begin position="742"/>
        <end position="950"/>
    </location>
</feature>
<dbReference type="InterPro" id="IPR000719">
    <property type="entry name" value="Prot_kinase_dom"/>
</dbReference>
<dbReference type="Pfam" id="PF00069">
    <property type="entry name" value="Pkinase"/>
    <property type="match status" value="1"/>
</dbReference>
<dbReference type="RefSeq" id="XP_016212795.1">
    <property type="nucleotide sequence ID" value="XM_016359546.1"/>
</dbReference>
<keyword evidence="5" id="KW-1185">Reference proteome</keyword>
<evidence type="ECO:0000313" key="4">
    <source>
        <dbReference type="EMBL" id="KIW02926.1"/>
    </source>
</evidence>
<feature type="region of interest" description="Disordered" evidence="1">
    <location>
        <begin position="832"/>
        <end position="852"/>
    </location>
</feature>
<organism evidence="4 5">
    <name type="scientific">Verruconis gallopava</name>
    <dbReference type="NCBI Taxonomy" id="253628"/>
    <lineage>
        <taxon>Eukaryota</taxon>
        <taxon>Fungi</taxon>
        <taxon>Dikarya</taxon>
        <taxon>Ascomycota</taxon>
        <taxon>Pezizomycotina</taxon>
        <taxon>Dothideomycetes</taxon>
        <taxon>Pleosporomycetidae</taxon>
        <taxon>Venturiales</taxon>
        <taxon>Sympoventuriaceae</taxon>
        <taxon>Verruconis</taxon>
    </lineage>
</organism>
<dbReference type="PANTHER" id="PTHR24359:SF1">
    <property type="entry name" value="INHIBITOR OF NUCLEAR FACTOR KAPPA-B KINASE EPSILON SUBUNIT HOMOLOG 1-RELATED"/>
    <property type="match status" value="1"/>
</dbReference>
<reference evidence="4 5" key="1">
    <citation type="submission" date="2015-01" db="EMBL/GenBank/DDBJ databases">
        <title>The Genome Sequence of Ochroconis gallopava CBS43764.</title>
        <authorList>
            <consortium name="The Broad Institute Genomics Platform"/>
            <person name="Cuomo C."/>
            <person name="de Hoog S."/>
            <person name="Gorbushina A."/>
            <person name="Stielow B."/>
            <person name="Teixiera M."/>
            <person name="Abouelleil A."/>
            <person name="Chapman S.B."/>
            <person name="Priest M."/>
            <person name="Young S.K."/>
            <person name="Wortman J."/>
            <person name="Nusbaum C."/>
            <person name="Birren B."/>
        </authorList>
    </citation>
    <scope>NUCLEOTIDE SEQUENCE [LARGE SCALE GENOMIC DNA]</scope>
    <source>
        <strain evidence="4 5">CBS 43764</strain>
    </source>
</reference>
<evidence type="ECO:0000256" key="1">
    <source>
        <dbReference type="SAM" id="MobiDB-lite"/>
    </source>
</evidence>
<dbReference type="SMART" id="SM00220">
    <property type="entry name" value="S_TKc"/>
    <property type="match status" value="1"/>
</dbReference>
<feature type="compositionally biased region" description="Polar residues" evidence="1">
    <location>
        <begin position="1018"/>
        <end position="1043"/>
    </location>
</feature>
<dbReference type="SUPFAM" id="SSF53300">
    <property type="entry name" value="vWA-like"/>
    <property type="match status" value="1"/>
</dbReference>
<dbReference type="InterPro" id="IPR002035">
    <property type="entry name" value="VWF_A"/>
</dbReference>
<protein>
    <recommendedName>
        <fullName evidence="6">Protein kinase domain-containing protein</fullName>
    </recommendedName>
</protein>
<dbReference type="GeneID" id="27313945"/>
<dbReference type="AlphaFoldDB" id="A0A0D1XKS2"/>
<dbReference type="GO" id="GO:0005524">
    <property type="term" value="F:ATP binding"/>
    <property type="evidence" value="ECO:0007669"/>
    <property type="project" value="InterPro"/>
</dbReference>
<feature type="region of interest" description="Disordered" evidence="1">
    <location>
        <begin position="1018"/>
        <end position="1094"/>
    </location>
</feature>
<dbReference type="VEuPathDB" id="FungiDB:PV09_05972"/>
<dbReference type="InterPro" id="IPR036465">
    <property type="entry name" value="vWFA_dom_sf"/>
</dbReference>
<dbReference type="GO" id="GO:0004674">
    <property type="term" value="F:protein serine/threonine kinase activity"/>
    <property type="evidence" value="ECO:0007669"/>
    <property type="project" value="TreeGrafter"/>
</dbReference>
<dbReference type="PROSITE" id="PS50011">
    <property type="entry name" value="PROTEIN_KINASE_DOM"/>
    <property type="match status" value="1"/>
</dbReference>
<dbReference type="InterPro" id="IPR011009">
    <property type="entry name" value="Kinase-like_dom_sf"/>
</dbReference>
<evidence type="ECO:0008006" key="6">
    <source>
        <dbReference type="Google" id="ProtNLM"/>
    </source>
</evidence>
<dbReference type="PROSITE" id="PS50234">
    <property type="entry name" value="VWFA"/>
    <property type="match status" value="1"/>
</dbReference>
<accession>A0A0D1XKS2</accession>
<name>A0A0D1XKS2_9PEZI</name>
<dbReference type="EMBL" id="KN847547">
    <property type="protein sequence ID" value="KIW02926.1"/>
    <property type="molecule type" value="Genomic_DNA"/>
</dbReference>
<sequence>MASPGRSPTSAFSETPYLDPSFEKQLEAHTLRTYGDGEEYVRIYSLTKWLRTTAPETGLTPLFRILQNVYRGRGINYDTVIKPDKEWKRVDIVFCILLKIGQPQFVTKFQHAGIVDRELPMSRADMVDKLYKQKVADIKKMSDNDINILAAEFYKLQWMFKPHVFCIDDPNLDYKAVLPIRSKQALGRETNGRAKEKKGGTAHVYRITVLEEFVDKEIRDSLHESCYYDDTSDEELGPVKVCQLVVKEYTNDSDNAEALRAWNNEKAIFERFKGSKVKGVVNYFGSFTKWIRPESDTGDESPGLEKSARRNPAKAKLFILLELAEYDMSDFLKNKSRLTLPAQIKSFWINLFRLADALAELHQYSVKFEGITINNRALHADIKPSNIVSVQGRWKLADMGYARMMGTNETIQIYGYTHNWGAPEVHPGRDSRKPVSTAIDMWSLGCILSVAATWLVLGADEVKVYDQVRVNSTMLRKAKLPEKQSPGNYFHDGSDPLPEISQWHNLLKACLCIGDFMTADVIDLVEKELLVADPEKRATAHKFSRLCQDLERKWASRAREHLSIDPVILAAFKDYNERKTEYGMLDGISEPFNDERHTSPEAKKMAALGKEKAIHIKKDEANKFFENAIQAASLEAEVNKVIECIEESKQADEVALQDRKPSKLRLDTAVATDLHLGATQSYRAVSPASYRLLRSEKRRPLQPENVFQARAAHRRQKDKMWNGKPEFASREEKLKQKYKNRDIIFLLDNSESMSEYWAEARDLLKVLLRKCHKYDDDGVEVLFTGNAEVRLCGKKVDHLIHSIDSGRYDPRNYSVNIATRLDQIFREYEDPKRRATKKWRPSSGALTKKSDHSPKPATLIFFTDGMWRGCDKVDVSNTIKEFLQRIQPDLKTTDTRPFTIEFVHFGEEAEAALYLDYLDDRLCNEDDGMLDVIDTEPAREDVYKMLLGSLDPRYDRLDQGIADDESEQGESLKGGGAVFINSTASPLPTKVPAGSKRKRGLFSRCRAAMAILFDGDTSQESVSNANKPNEQMERTSTSQTHEQVSVAYLQAGAGSKSSDDAVQLAQSNIEQPAIKVNGTDPRATERPPGSSAEP</sequence>
<evidence type="ECO:0000259" key="3">
    <source>
        <dbReference type="PROSITE" id="PS50234"/>
    </source>
</evidence>
<dbReference type="STRING" id="253628.A0A0D1XKS2"/>
<dbReference type="SUPFAM" id="SSF56112">
    <property type="entry name" value="Protein kinase-like (PK-like)"/>
    <property type="match status" value="1"/>
</dbReference>
<proteinExistence type="predicted"/>
<dbReference type="PANTHER" id="PTHR24359">
    <property type="entry name" value="SERINE/THREONINE-PROTEIN KINASE SBK1"/>
    <property type="match status" value="1"/>
</dbReference>
<evidence type="ECO:0000313" key="5">
    <source>
        <dbReference type="Proteomes" id="UP000053259"/>
    </source>
</evidence>
<feature type="domain" description="Protein kinase" evidence="2">
    <location>
        <begin position="180"/>
        <end position="555"/>
    </location>
</feature>
<dbReference type="InParanoid" id="A0A0D1XKS2"/>